<evidence type="ECO:0000313" key="3">
    <source>
        <dbReference type="Proteomes" id="UP000077115"/>
    </source>
</evidence>
<gene>
    <name evidence="2" type="ORF">BDEG_23862</name>
</gene>
<organism evidence="2 3">
    <name type="scientific">Batrachochytrium dendrobatidis (strain JEL423)</name>
    <dbReference type="NCBI Taxonomy" id="403673"/>
    <lineage>
        <taxon>Eukaryota</taxon>
        <taxon>Fungi</taxon>
        <taxon>Fungi incertae sedis</taxon>
        <taxon>Chytridiomycota</taxon>
        <taxon>Chytridiomycota incertae sedis</taxon>
        <taxon>Chytridiomycetes</taxon>
        <taxon>Rhizophydiales</taxon>
        <taxon>Rhizophydiales incertae sedis</taxon>
        <taxon>Batrachochytrium</taxon>
    </lineage>
</organism>
<dbReference type="Proteomes" id="UP000077115">
    <property type="component" value="Unassembled WGS sequence"/>
</dbReference>
<dbReference type="VEuPathDB" id="FungiDB:BDEG_23862"/>
<protein>
    <submittedName>
        <fullName evidence="2">Uncharacterized protein</fullName>
    </submittedName>
</protein>
<reference evidence="2 3" key="1">
    <citation type="submission" date="2006-10" db="EMBL/GenBank/DDBJ databases">
        <title>The Genome Sequence of Batrachochytrium dendrobatidis JEL423.</title>
        <authorList>
            <consortium name="The Broad Institute Genome Sequencing Platform"/>
            <person name="Birren B."/>
            <person name="Lander E."/>
            <person name="Galagan J."/>
            <person name="Cuomo C."/>
            <person name="Devon K."/>
            <person name="Jaffe D."/>
            <person name="Butler J."/>
            <person name="Alvarez P."/>
            <person name="Gnerre S."/>
            <person name="Grabherr M."/>
            <person name="Kleber M."/>
            <person name="Mauceli E."/>
            <person name="Brockman W."/>
            <person name="Young S."/>
            <person name="LaButti K."/>
            <person name="Sykes S."/>
            <person name="DeCaprio D."/>
            <person name="Crawford M."/>
            <person name="Koehrsen M."/>
            <person name="Engels R."/>
            <person name="Montgomery P."/>
            <person name="Pearson M."/>
            <person name="Howarth C."/>
            <person name="Larson L."/>
            <person name="White J."/>
            <person name="O'Leary S."/>
            <person name="Kodira C."/>
            <person name="Zeng Q."/>
            <person name="Yandava C."/>
            <person name="Alvarado L."/>
            <person name="Longcore J."/>
            <person name="James T."/>
        </authorList>
    </citation>
    <scope>NUCLEOTIDE SEQUENCE [LARGE SCALE GENOMIC DNA]</scope>
    <source>
        <strain evidence="2 3">JEL423</strain>
    </source>
</reference>
<feature type="region of interest" description="Disordered" evidence="1">
    <location>
        <begin position="1"/>
        <end position="28"/>
    </location>
</feature>
<reference evidence="2 3" key="2">
    <citation type="submission" date="2016-05" db="EMBL/GenBank/DDBJ databases">
        <title>Lineage-specific infection strategies underlie the spectrum of fungal disease in amphibians.</title>
        <authorList>
            <person name="Cuomo C.A."/>
            <person name="Farrer R.A."/>
            <person name="James T."/>
            <person name="Longcore J."/>
            <person name="Birren B."/>
        </authorList>
    </citation>
    <scope>NUCLEOTIDE SEQUENCE [LARGE SCALE GENOMIC DNA]</scope>
    <source>
        <strain evidence="2 3">JEL423</strain>
    </source>
</reference>
<evidence type="ECO:0000256" key="1">
    <source>
        <dbReference type="SAM" id="MobiDB-lite"/>
    </source>
</evidence>
<sequence>MKNSPKARSNLIDGSPHSRHSSRTRPTTCRLTQSFEARYPLKKGSANVSSAYVYIVASQVTELMTALAEVLIEERLQVPDPSFAKPTPLPLENSYG</sequence>
<proteinExistence type="predicted"/>
<dbReference type="EMBL" id="DS022304">
    <property type="protein sequence ID" value="OAJ40085.1"/>
    <property type="molecule type" value="Genomic_DNA"/>
</dbReference>
<dbReference type="AlphaFoldDB" id="A0A177WK46"/>
<accession>A0A177WK46</accession>
<name>A0A177WK46_BATDL</name>
<evidence type="ECO:0000313" key="2">
    <source>
        <dbReference type="EMBL" id="OAJ40085.1"/>
    </source>
</evidence>